<evidence type="ECO:0000313" key="8">
    <source>
        <dbReference type="Proteomes" id="UP000018542"/>
    </source>
</evidence>
<dbReference type="GO" id="GO:0008324">
    <property type="term" value="F:monoatomic cation transmembrane transporter activity"/>
    <property type="evidence" value="ECO:0007669"/>
    <property type="project" value="InterPro"/>
</dbReference>
<dbReference type="EMBL" id="CP006912">
    <property type="protein sequence ID" value="AHB49091.1"/>
    <property type="molecule type" value="Genomic_DNA"/>
</dbReference>
<evidence type="ECO:0000256" key="5">
    <source>
        <dbReference type="ARBA" id="ARBA00022989"/>
    </source>
</evidence>
<proteinExistence type="inferred from homology"/>
<dbReference type="Pfam" id="PF01899">
    <property type="entry name" value="MNHE"/>
    <property type="match status" value="1"/>
</dbReference>
<evidence type="ECO:0000256" key="3">
    <source>
        <dbReference type="ARBA" id="ARBA00022475"/>
    </source>
</evidence>
<keyword evidence="5" id="KW-1133">Transmembrane helix</keyword>
<comment type="similarity">
    <text evidence="2">Belongs to the CPA3 antiporters (TC 2.A.63) subunit E family.</text>
</comment>
<comment type="subcellular location">
    <subcellularLocation>
        <location evidence="1">Cell membrane</location>
        <topology evidence="1">Multi-pass membrane protein</topology>
    </subcellularLocation>
</comment>
<evidence type="ECO:0000256" key="6">
    <source>
        <dbReference type="ARBA" id="ARBA00023136"/>
    </source>
</evidence>
<dbReference type="PIRSF" id="PIRSF019239">
    <property type="entry name" value="MrpE"/>
    <property type="match status" value="1"/>
</dbReference>
<dbReference type="PANTHER" id="PTHR34584:SF1">
    <property type="entry name" value="NA(+)_H(+) ANTIPORTER SUBUNIT E1"/>
    <property type="match status" value="1"/>
</dbReference>
<dbReference type="PATRIC" id="fig|1029756.8.peg.2670"/>
<sequence length="163" mass="18286">MTLSRWLPYPLLTLALVVMWLLLNSFSIGHILLGSVIAIGASRVMVALKPEPVRIGSWSAVVRLSLTLIYDILRSNIAVASIVLRGRRSAHTAGFIVIPLELRHPMGLALLSCILTSTPGTAWLEYRAANGRLLLHVLDLYDEQAWIDLIKNRYERLLMEIFE</sequence>
<dbReference type="PANTHER" id="PTHR34584">
    <property type="entry name" value="NA(+)/H(+) ANTIPORTER SUBUNIT E1"/>
    <property type="match status" value="1"/>
</dbReference>
<dbReference type="Proteomes" id="UP000018542">
    <property type="component" value="Chromosome"/>
</dbReference>
<keyword evidence="3" id="KW-1003">Cell membrane</keyword>
<reference evidence="7 8" key="1">
    <citation type="journal article" date="2014" name="Genome Announc.">
        <title>Complete Genome Sequence of Hyphomicrobium nitrativorans Strain NL23, a Denitrifying Bacterium Isolated from Biofilm of a Methanol-Fed Denitrification System Treating Seawater at the Montreal Biodome.</title>
        <authorList>
            <person name="Martineau C."/>
            <person name="Villeneuve C."/>
            <person name="Mauffrey F."/>
            <person name="Villemur R."/>
        </authorList>
    </citation>
    <scope>NUCLEOTIDE SEQUENCE [LARGE SCALE GENOMIC DNA]</scope>
    <source>
        <strain evidence="7">NL23</strain>
    </source>
</reference>
<name>V5SDZ0_9HYPH</name>
<dbReference type="AlphaFoldDB" id="V5SDZ0"/>
<dbReference type="STRING" id="1029756.W911_12840"/>
<dbReference type="KEGG" id="hni:W911_12840"/>
<dbReference type="GO" id="GO:0005886">
    <property type="term" value="C:plasma membrane"/>
    <property type="evidence" value="ECO:0007669"/>
    <property type="project" value="UniProtKB-SubCell"/>
</dbReference>
<evidence type="ECO:0000256" key="2">
    <source>
        <dbReference type="ARBA" id="ARBA00006228"/>
    </source>
</evidence>
<evidence type="ECO:0000256" key="1">
    <source>
        <dbReference type="ARBA" id="ARBA00004651"/>
    </source>
</evidence>
<dbReference type="InterPro" id="IPR002758">
    <property type="entry name" value="Cation_antiport_E"/>
</dbReference>
<dbReference type="HOGENOM" id="CLU_086615_4_0_5"/>
<dbReference type="RefSeq" id="WP_023787903.1">
    <property type="nucleotide sequence ID" value="NC_022997.1"/>
</dbReference>
<gene>
    <name evidence="7" type="ORF">W911_12840</name>
</gene>
<dbReference type="NCBIfam" id="NF006520">
    <property type="entry name" value="PRK08965.1-4"/>
    <property type="match status" value="1"/>
</dbReference>
<keyword evidence="4" id="KW-0812">Transmembrane</keyword>
<keyword evidence="6" id="KW-0472">Membrane</keyword>
<accession>V5SDZ0</accession>
<keyword evidence="8" id="KW-1185">Reference proteome</keyword>
<organism evidence="7 8">
    <name type="scientific">Hyphomicrobium nitrativorans NL23</name>
    <dbReference type="NCBI Taxonomy" id="1029756"/>
    <lineage>
        <taxon>Bacteria</taxon>
        <taxon>Pseudomonadati</taxon>
        <taxon>Pseudomonadota</taxon>
        <taxon>Alphaproteobacteria</taxon>
        <taxon>Hyphomicrobiales</taxon>
        <taxon>Hyphomicrobiaceae</taxon>
        <taxon>Hyphomicrobium</taxon>
    </lineage>
</organism>
<protein>
    <submittedName>
        <fullName evidence="7">Cation:proton antiporter</fullName>
    </submittedName>
</protein>
<evidence type="ECO:0000256" key="4">
    <source>
        <dbReference type="ARBA" id="ARBA00022692"/>
    </source>
</evidence>
<evidence type="ECO:0000313" key="7">
    <source>
        <dbReference type="EMBL" id="AHB49091.1"/>
    </source>
</evidence>